<evidence type="ECO:0000259" key="5">
    <source>
        <dbReference type="PROSITE" id="PS51462"/>
    </source>
</evidence>
<dbReference type="CDD" id="cd04666">
    <property type="entry name" value="NUDIX_DIPP2_like_Nudt4"/>
    <property type="match status" value="1"/>
</dbReference>
<dbReference type="EMBL" id="JAESVN010000001">
    <property type="protein sequence ID" value="MBL4916330.1"/>
    <property type="molecule type" value="Genomic_DNA"/>
</dbReference>
<keyword evidence="7" id="KW-1185">Reference proteome</keyword>
<dbReference type="InterPro" id="IPR047198">
    <property type="entry name" value="DDP-like_NUDIX"/>
</dbReference>
<dbReference type="Proteomes" id="UP000648908">
    <property type="component" value="Unassembled WGS sequence"/>
</dbReference>
<evidence type="ECO:0000313" key="6">
    <source>
        <dbReference type="EMBL" id="MBL4916330.1"/>
    </source>
</evidence>
<dbReference type="GO" id="GO:0005737">
    <property type="term" value="C:cytoplasm"/>
    <property type="evidence" value="ECO:0007669"/>
    <property type="project" value="TreeGrafter"/>
</dbReference>
<evidence type="ECO:0000256" key="2">
    <source>
        <dbReference type="ARBA" id="ARBA00022723"/>
    </source>
</evidence>
<sequence length="155" mass="17327">MVKAMDRTGAEALQHGALCWREGAQGREVLLVTSRETGRWVIPKGWPIKGLSPSETAAREAWEEAGVKPAAPEEMWPLGDYGYDKVLDRGGAAERVQPCRVQVHALRVAVLTQDFPEREERDRRWCPASEAARLVEEPELRRLIEGFARAALPEA</sequence>
<dbReference type="PANTHER" id="PTHR12629">
    <property type="entry name" value="DIPHOSPHOINOSITOL POLYPHOSPHATE PHOSPHOHYDROLASE"/>
    <property type="match status" value="1"/>
</dbReference>
<dbReference type="Pfam" id="PF00293">
    <property type="entry name" value="NUDIX"/>
    <property type="match status" value="1"/>
</dbReference>
<dbReference type="AlphaFoldDB" id="A0A8K0VBW7"/>
<dbReference type="PANTHER" id="PTHR12629:SF0">
    <property type="entry name" value="DIPHOSPHOINOSITOL-POLYPHOSPHATE DIPHOSPHATASE"/>
    <property type="match status" value="1"/>
</dbReference>
<comment type="caution">
    <text evidence="6">The sequence shown here is derived from an EMBL/GenBank/DDBJ whole genome shotgun (WGS) entry which is preliminary data.</text>
</comment>
<dbReference type="Gene3D" id="3.90.79.10">
    <property type="entry name" value="Nucleoside Triphosphate Pyrophosphohydrolase"/>
    <property type="match status" value="1"/>
</dbReference>
<evidence type="ECO:0000313" key="7">
    <source>
        <dbReference type="Proteomes" id="UP000648908"/>
    </source>
</evidence>
<dbReference type="InterPro" id="IPR015797">
    <property type="entry name" value="NUDIX_hydrolase-like_dom_sf"/>
</dbReference>
<feature type="domain" description="Nudix hydrolase" evidence="5">
    <location>
        <begin position="12"/>
        <end position="148"/>
    </location>
</feature>
<accession>A0A8K0VBW7</accession>
<dbReference type="PROSITE" id="PS51462">
    <property type="entry name" value="NUDIX"/>
    <property type="match status" value="1"/>
</dbReference>
<dbReference type="RefSeq" id="WP_202686991.1">
    <property type="nucleotide sequence ID" value="NZ_JAESVN010000001.1"/>
</dbReference>
<reference evidence="6" key="1">
    <citation type="submission" date="2021-01" db="EMBL/GenBank/DDBJ databases">
        <title>Tabrizicola alba sp. nov. a motile alkaliphilic bacterium isolated from a soda lake.</title>
        <authorList>
            <person name="Szuroczki S."/>
            <person name="Abbaszade G."/>
            <person name="Schumann P."/>
            <person name="Toth E."/>
        </authorList>
    </citation>
    <scope>NUCLEOTIDE SEQUENCE</scope>
    <source>
        <strain evidence="6">DMG-N-6</strain>
    </source>
</reference>
<evidence type="ECO:0000256" key="4">
    <source>
        <dbReference type="ARBA" id="ARBA00022842"/>
    </source>
</evidence>
<dbReference type="GO" id="GO:0046872">
    <property type="term" value="F:metal ion binding"/>
    <property type="evidence" value="ECO:0007669"/>
    <property type="project" value="UniProtKB-KW"/>
</dbReference>
<dbReference type="GO" id="GO:0016462">
    <property type="term" value="F:pyrophosphatase activity"/>
    <property type="evidence" value="ECO:0007669"/>
    <property type="project" value="InterPro"/>
</dbReference>
<gene>
    <name evidence="6" type="ORF">JL811_03770</name>
</gene>
<name>A0A8K0VBW7_9RHOB</name>
<proteinExistence type="predicted"/>
<comment type="cofactor">
    <cofactor evidence="1">
        <name>Mg(2+)</name>
        <dbReference type="ChEBI" id="CHEBI:18420"/>
    </cofactor>
</comment>
<protein>
    <submittedName>
        <fullName evidence="6">NUDIX hydrolase</fullName>
    </submittedName>
</protein>
<keyword evidence="4" id="KW-0460">Magnesium</keyword>
<dbReference type="InterPro" id="IPR000086">
    <property type="entry name" value="NUDIX_hydrolase_dom"/>
</dbReference>
<evidence type="ECO:0000256" key="1">
    <source>
        <dbReference type="ARBA" id="ARBA00001946"/>
    </source>
</evidence>
<dbReference type="SUPFAM" id="SSF55811">
    <property type="entry name" value="Nudix"/>
    <property type="match status" value="1"/>
</dbReference>
<organism evidence="6 7">
    <name type="scientific">Szabonella alba</name>
    <dbReference type="NCBI Taxonomy" id="2804194"/>
    <lineage>
        <taxon>Bacteria</taxon>
        <taxon>Pseudomonadati</taxon>
        <taxon>Pseudomonadota</taxon>
        <taxon>Alphaproteobacteria</taxon>
        <taxon>Rhodobacterales</taxon>
        <taxon>Paracoccaceae</taxon>
        <taxon>Szabonella</taxon>
    </lineage>
</organism>
<keyword evidence="3 6" id="KW-0378">Hydrolase</keyword>
<keyword evidence="2" id="KW-0479">Metal-binding</keyword>
<evidence type="ECO:0000256" key="3">
    <source>
        <dbReference type="ARBA" id="ARBA00022801"/>
    </source>
</evidence>